<evidence type="ECO:0000313" key="1">
    <source>
        <dbReference type="EMBL" id="TND52031.1"/>
    </source>
</evidence>
<name>A0AAX2UP40_AERVE</name>
<evidence type="ECO:0000313" key="2">
    <source>
        <dbReference type="Proteomes" id="UP000796104"/>
    </source>
</evidence>
<protein>
    <submittedName>
        <fullName evidence="1">Uncharacterized protein</fullName>
    </submittedName>
</protein>
<reference evidence="1" key="2">
    <citation type="journal article" date="2019" name="PLoS ONE">
        <title>Identification and characterization of putative Aeromonas spp. T3SS effectors.</title>
        <authorList>
            <person name="Rangel L.T."/>
            <person name="Marden J."/>
            <person name="Colston S."/>
            <person name="Setubal J.C."/>
            <person name="Graf J."/>
            <person name="Gogarten J.P."/>
        </authorList>
    </citation>
    <scope>NUCLEOTIDE SEQUENCE</scope>
    <source>
        <strain evidence="1">BAQ071013-135</strain>
    </source>
</reference>
<sequence>MDDGKKHLHNQLVRLGDMMGDGLHLEPDGKWIGKEYKKILRALGISAPRRNNGGAINQAMAEALKTARCTCGAELKQSRSGSMRADCTKCENRFQFKRGRKASGS</sequence>
<dbReference type="AlphaFoldDB" id="A0AAX2UP40"/>
<accession>A0AAX2UP40</accession>
<gene>
    <name evidence="1" type="ORF">CF123_18105</name>
</gene>
<organism evidence="1 2">
    <name type="scientific">Aeromonas veronii</name>
    <dbReference type="NCBI Taxonomy" id="654"/>
    <lineage>
        <taxon>Bacteria</taxon>
        <taxon>Pseudomonadati</taxon>
        <taxon>Pseudomonadota</taxon>
        <taxon>Gammaproteobacteria</taxon>
        <taxon>Aeromonadales</taxon>
        <taxon>Aeromonadaceae</taxon>
        <taxon>Aeromonas</taxon>
    </lineage>
</organism>
<proteinExistence type="predicted"/>
<reference evidence="1" key="1">
    <citation type="submission" date="2017-10" db="EMBL/GenBank/DDBJ databases">
        <authorList>
            <person name="Colston S.M."/>
            <person name="Graf J."/>
        </authorList>
    </citation>
    <scope>NUCLEOTIDE SEQUENCE</scope>
    <source>
        <strain evidence="1">BAQ071013-135</strain>
    </source>
</reference>
<dbReference type="Proteomes" id="UP000796104">
    <property type="component" value="Unassembled WGS sequence"/>
</dbReference>
<comment type="caution">
    <text evidence="1">The sequence shown here is derived from an EMBL/GenBank/DDBJ whole genome shotgun (WGS) entry which is preliminary data.</text>
</comment>
<dbReference type="EMBL" id="PDXJ01000025">
    <property type="protein sequence ID" value="TND52031.1"/>
    <property type="molecule type" value="Genomic_DNA"/>
</dbReference>